<dbReference type="SUPFAM" id="SSF48403">
    <property type="entry name" value="Ankyrin repeat"/>
    <property type="match status" value="1"/>
</dbReference>
<feature type="repeat" description="ANK" evidence="3">
    <location>
        <begin position="51"/>
        <end position="83"/>
    </location>
</feature>
<dbReference type="SMART" id="SM00248">
    <property type="entry name" value="ANK"/>
    <property type="match status" value="3"/>
</dbReference>
<dbReference type="PANTHER" id="PTHR24171">
    <property type="entry name" value="ANKYRIN REPEAT DOMAIN-CONTAINING PROTEIN 39-RELATED"/>
    <property type="match status" value="1"/>
</dbReference>
<gene>
    <name evidence="4" type="ORF">ACEWY4_009728</name>
</gene>
<name>A0ABD1K780_9TELE</name>
<organism evidence="4 5">
    <name type="scientific">Coilia grayii</name>
    <name type="common">Gray's grenadier anchovy</name>
    <dbReference type="NCBI Taxonomy" id="363190"/>
    <lineage>
        <taxon>Eukaryota</taxon>
        <taxon>Metazoa</taxon>
        <taxon>Chordata</taxon>
        <taxon>Craniata</taxon>
        <taxon>Vertebrata</taxon>
        <taxon>Euteleostomi</taxon>
        <taxon>Actinopterygii</taxon>
        <taxon>Neopterygii</taxon>
        <taxon>Teleostei</taxon>
        <taxon>Clupei</taxon>
        <taxon>Clupeiformes</taxon>
        <taxon>Clupeoidei</taxon>
        <taxon>Engraulidae</taxon>
        <taxon>Coilinae</taxon>
        <taxon>Coilia</taxon>
    </lineage>
</organism>
<keyword evidence="5" id="KW-1185">Reference proteome</keyword>
<proteinExistence type="predicted"/>
<evidence type="ECO:0000256" key="2">
    <source>
        <dbReference type="ARBA" id="ARBA00023043"/>
    </source>
</evidence>
<dbReference type="AlphaFoldDB" id="A0ABD1K780"/>
<reference evidence="4 5" key="1">
    <citation type="submission" date="2024-09" db="EMBL/GenBank/DDBJ databases">
        <title>A chromosome-level genome assembly of Gray's grenadier anchovy, Coilia grayii.</title>
        <authorList>
            <person name="Fu Z."/>
        </authorList>
    </citation>
    <scope>NUCLEOTIDE SEQUENCE [LARGE SCALE GENOMIC DNA]</scope>
    <source>
        <strain evidence="4">G4</strain>
        <tissue evidence="4">Muscle</tissue>
    </source>
</reference>
<accession>A0ABD1K780</accession>
<dbReference type="PROSITE" id="PS50088">
    <property type="entry name" value="ANK_REPEAT"/>
    <property type="match status" value="2"/>
</dbReference>
<dbReference type="EMBL" id="JBHFQA010000008">
    <property type="protein sequence ID" value="KAL2095009.1"/>
    <property type="molecule type" value="Genomic_DNA"/>
</dbReference>
<dbReference type="InterPro" id="IPR002110">
    <property type="entry name" value="Ankyrin_rpt"/>
</dbReference>
<comment type="caution">
    <text evidence="4">The sequence shown here is derived from an EMBL/GenBank/DDBJ whole genome shotgun (WGS) entry which is preliminary data.</text>
</comment>
<feature type="repeat" description="ANK" evidence="3">
    <location>
        <begin position="84"/>
        <end position="116"/>
    </location>
</feature>
<dbReference type="Pfam" id="PF12796">
    <property type="entry name" value="Ank_2"/>
    <property type="match status" value="1"/>
</dbReference>
<evidence type="ECO:0000256" key="1">
    <source>
        <dbReference type="ARBA" id="ARBA00022737"/>
    </source>
</evidence>
<sequence>MGNTILSKFSRHKADEDQYRFWSAVASSLRLGWLGDEDKDRGADVCLPDSRGRTALHLAASEADVQTVKFLLGKGSEINARDNAGGTPILDAIRCKNVEVVTYLLSEGAVLDMSEVELGTEMCCLAYLGDVEQMEAWRVAGVSLNFADVDGRTPLHVLRDKFNNRPVDDAQRLSLVHFVKLLSAKAKKPHRKAVLAQDNSD</sequence>
<protein>
    <submittedName>
        <fullName evidence="4">Uncharacterized protein</fullName>
    </submittedName>
</protein>
<dbReference type="PROSITE" id="PS50297">
    <property type="entry name" value="ANK_REP_REGION"/>
    <property type="match status" value="1"/>
</dbReference>
<dbReference type="InterPro" id="IPR036770">
    <property type="entry name" value="Ankyrin_rpt-contain_sf"/>
</dbReference>
<keyword evidence="2 3" id="KW-0040">ANK repeat</keyword>
<evidence type="ECO:0000313" key="5">
    <source>
        <dbReference type="Proteomes" id="UP001591681"/>
    </source>
</evidence>
<dbReference type="Gene3D" id="1.25.40.20">
    <property type="entry name" value="Ankyrin repeat-containing domain"/>
    <property type="match status" value="1"/>
</dbReference>
<keyword evidence="1" id="KW-0677">Repeat</keyword>
<evidence type="ECO:0000313" key="4">
    <source>
        <dbReference type="EMBL" id="KAL2095009.1"/>
    </source>
</evidence>
<dbReference type="PANTHER" id="PTHR24171:SF8">
    <property type="entry name" value="BRCA1-ASSOCIATED RING DOMAIN PROTEIN 1"/>
    <property type="match status" value="1"/>
</dbReference>
<dbReference type="Proteomes" id="UP001591681">
    <property type="component" value="Unassembled WGS sequence"/>
</dbReference>
<evidence type="ECO:0000256" key="3">
    <source>
        <dbReference type="PROSITE-ProRule" id="PRU00023"/>
    </source>
</evidence>